<accession>A0ABZ2IAY9</accession>
<dbReference type="RefSeq" id="WP_338577209.1">
    <property type="nucleotide sequence ID" value="NZ_CP146369.1"/>
</dbReference>
<sequence>MAYGLALWSQAAKSTLDSSDDTVRLGGLTLMPAGYGTYAFQVSAGKQPLFLPVVGSFTGFTWGYSNGVFDFWLQQSCYVFFGEF</sequence>
<evidence type="ECO:0000313" key="1">
    <source>
        <dbReference type="EMBL" id="WWT54797.1"/>
    </source>
</evidence>
<gene>
    <name evidence="1" type="ORF">V8J38_16340</name>
</gene>
<dbReference type="EMBL" id="CP146369">
    <property type="protein sequence ID" value="WWT54797.1"/>
    <property type="molecule type" value="Genomic_DNA"/>
</dbReference>
<protein>
    <submittedName>
        <fullName evidence="1">Uncharacterized protein</fullName>
    </submittedName>
</protein>
<name>A0ABZ2IAY9_9CAUL</name>
<proteinExistence type="predicted"/>
<evidence type="ECO:0000313" key="2">
    <source>
        <dbReference type="Proteomes" id="UP001363460"/>
    </source>
</evidence>
<keyword evidence="2" id="KW-1185">Reference proteome</keyword>
<dbReference type="Proteomes" id="UP001363460">
    <property type="component" value="Chromosome"/>
</dbReference>
<organism evidence="1 2">
    <name type="scientific">Brevundimonas olei</name>
    <dbReference type="NCBI Taxonomy" id="657642"/>
    <lineage>
        <taxon>Bacteria</taxon>
        <taxon>Pseudomonadati</taxon>
        <taxon>Pseudomonadota</taxon>
        <taxon>Alphaproteobacteria</taxon>
        <taxon>Caulobacterales</taxon>
        <taxon>Caulobacteraceae</taxon>
        <taxon>Brevundimonas</taxon>
    </lineage>
</organism>
<reference evidence="1 2" key="1">
    <citation type="submission" date="2024-02" db="EMBL/GenBank/DDBJ databases">
        <title>Distribution and functional of Brevundimonas-related endobacteria within Verticillium dahliae.</title>
        <authorList>
            <person name="Zeng H."/>
        </authorList>
    </citation>
    <scope>NUCLEOTIDE SEQUENCE [LARGE SCALE GENOMIC DNA]</scope>
    <source>
        <strain evidence="1 2">TRM 44200</strain>
    </source>
</reference>